<name>A0A7C9M8N7_9DEIO</name>
<dbReference type="AlphaFoldDB" id="A0A7C9M8N7"/>
<keyword evidence="2" id="KW-1185">Reference proteome</keyword>
<dbReference type="GO" id="GO:0003676">
    <property type="term" value="F:nucleic acid binding"/>
    <property type="evidence" value="ECO:0007669"/>
    <property type="project" value="InterPro"/>
</dbReference>
<dbReference type="Gene3D" id="3.30.420.10">
    <property type="entry name" value="Ribonuclease H-like superfamily/Ribonuclease H"/>
    <property type="match status" value="1"/>
</dbReference>
<proteinExistence type="predicted"/>
<evidence type="ECO:0000313" key="1">
    <source>
        <dbReference type="EMBL" id="MVN88745.1"/>
    </source>
</evidence>
<evidence type="ECO:0000313" key="2">
    <source>
        <dbReference type="Proteomes" id="UP000483286"/>
    </source>
</evidence>
<dbReference type="Proteomes" id="UP000483286">
    <property type="component" value="Unassembled WGS sequence"/>
</dbReference>
<dbReference type="SUPFAM" id="SSF53098">
    <property type="entry name" value="Ribonuclease H-like"/>
    <property type="match status" value="1"/>
</dbReference>
<reference evidence="1 2" key="1">
    <citation type="submission" date="2019-12" db="EMBL/GenBank/DDBJ databases">
        <title>Deinococcus sp. HMF7620 Genome sequencing and assembly.</title>
        <authorList>
            <person name="Kang H."/>
            <person name="Kim H."/>
            <person name="Joh K."/>
        </authorList>
    </citation>
    <scope>NUCLEOTIDE SEQUENCE [LARGE SCALE GENOMIC DNA]</scope>
    <source>
        <strain evidence="1 2">HMF7620</strain>
    </source>
</reference>
<organism evidence="1 2">
    <name type="scientific">Deinococcus arboris</name>
    <dbReference type="NCBI Taxonomy" id="2682977"/>
    <lineage>
        <taxon>Bacteria</taxon>
        <taxon>Thermotogati</taxon>
        <taxon>Deinococcota</taxon>
        <taxon>Deinococci</taxon>
        <taxon>Deinococcales</taxon>
        <taxon>Deinococcaceae</taxon>
        <taxon>Deinococcus</taxon>
    </lineage>
</organism>
<accession>A0A7C9M8N7</accession>
<dbReference type="EMBL" id="WQLB01000034">
    <property type="protein sequence ID" value="MVN88745.1"/>
    <property type="molecule type" value="Genomic_DNA"/>
</dbReference>
<protein>
    <submittedName>
        <fullName evidence="1">Uncharacterized protein</fullName>
    </submittedName>
</protein>
<sequence length="235" mass="25018">MFELDPVPTQERNKALERTKLLMASPTLRVAALATTDIKGVPVAAAVLGLRGEVLLDTLIHTAEPIQAGAQSVHGIRQAQLEGAPTLANALPQLEMLLSGNGLDVIFFTPEFMSRSLVRGCEREGLEMFSTADWIDGQALLTPICSAYNWSTGKWVKLTFVQAIGDLAMPGDLAPLGSALGNAQRLWHVLRHHSVAGTSAASNMEASPCPVCGLNIHTCACTSNGLDEYSWGGAR</sequence>
<dbReference type="InterPro" id="IPR012337">
    <property type="entry name" value="RNaseH-like_sf"/>
</dbReference>
<dbReference type="InterPro" id="IPR036397">
    <property type="entry name" value="RNaseH_sf"/>
</dbReference>
<comment type="caution">
    <text evidence="1">The sequence shown here is derived from an EMBL/GenBank/DDBJ whole genome shotgun (WGS) entry which is preliminary data.</text>
</comment>
<gene>
    <name evidence="1" type="ORF">GO986_18565</name>
</gene>
<dbReference type="RefSeq" id="WP_157460837.1">
    <property type="nucleotide sequence ID" value="NZ_WQLB01000034.1"/>
</dbReference>